<keyword evidence="1" id="KW-0812">Transmembrane</keyword>
<dbReference type="AlphaFoldDB" id="A0A8H7T677"/>
<keyword evidence="1" id="KW-1133">Transmembrane helix</keyword>
<dbReference type="OrthoDB" id="1077582at2759"/>
<gene>
    <name evidence="2" type="ORF">IFR04_012701</name>
</gene>
<name>A0A8H7T677_9HELO</name>
<feature type="transmembrane region" description="Helical" evidence="1">
    <location>
        <begin position="288"/>
        <end position="312"/>
    </location>
</feature>
<accession>A0A8H7T677</accession>
<feature type="transmembrane region" description="Helical" evidence="1">
    <location>
        <begin position="12"/>
        <end position="34"/>
    </location>
</feature>
<feature type="transmembrane region" description="Helical" evidence="1">
    <location>
        <begin position="336"/>
        <end position="358"/>
    </location>
</feature>
<evidence type="ECO:0000313" key="3">
    <source>
        <dbReference type="Proteomes" id="UP000664132"/>
    </source>
</evidence>
<keyword evidence="1" id="KW-0472">Membrane</keyword>
<keyword evidence="3" id="KW-1185">Reference proteome</keyword>
<evidence type="ECO:0000313" key="2">
    <source>
        <dbReference type="EMBL" id="KAG4414174.1"/>
    </source>
</evidence>
<sequence>MTDMYIDGGSTWFSANAMATAICVYLAVATLSLIALWSPPFYGRGVIFALIISILLYLAEQQSFPTDPSTRYCRAMLWSICLNVVSNILFTIPEKTYWRMGHPREATYMRGFGWKKLRWAATLMANMRGVGWNFQVKGVPNGRKNESRRHFIFRQAMDLMMGSVILMFCSAYIGTRHHRYAPLPPTITLQERILMVFAIGIQSCFANSLNYQGLSLLAVASGLDEPEVLSGYTQFILKVLGIPRHTTMSSITTAVLTFLFSALYHGYAAAGLAYPTLTSPYATMYDRFWCWIVYFLLQAAGIILEDVVIRFYKTNSVARKSRGEDMKDGNRAWHPWLGYCWVVCWLLLSGSVLLNAFLKTDMGLVGYHPRYLAALM</sequence>
<comment type="caution">
    <text evidence="2">The sequence shown here is derived from an EMBL/GenBank/DDBJ whole genome shotgun (WGS) entry which is preliminary data.</text>
</comment>
<protein>
    <recommendedName>
        <fullName evidence="4">Wax synthase domain-containing protein</fullName>
    </recommendedName>
</protein>
<evidence type="ECO:0008006" key="4">
    <source>
        <dbReference type="Google" id="ProtNLM"/>
    </source>
</evidence>
<reference evidence="2" key="1">
    <citation type="submission" date="2021-02" db="EMBL/GenBank/DDBJ databases">
        <title>Genome sequence Cadophora malorum strain M34.</title>
        <authorList>
            <person name="Stefanovic E."/>
            <person name="Vu D."/>
            <person name="Scully C."/>
            <person name="Dijksterhuis J."/>
            <person name="Roader J."/>
            <person name="Houbraken J."/>
        </authorList>
    </citation>
    <scope>NUCLEOTIDE SEQUENCE</scope>
    <source>
        <strain evidence="2">M34</strain>
    </source>
</reference>
<evidence type="ECO:0000256" key="1">
    <source>
        <dbReference type="SAM" id="Phobius"/>
    </source>
</evidence>
<organism evidence="2 3">
    <name type="scientific">Cadophora malorum</name>
    <dbReference type="NCBI Taxonomy" id="108018"/>
    <lineage>
        <taxon>Eukaryota</taxon>
        <taxon>Fungi</taxon>
        <taxon>Dikarya</taxon>
        <taxon>Ascomycota</taxon>
        <taxon>Pezizomycotina</taxon>
        <taxon>Leotiomycetes</taxon>
        <taxon>Helotiales</taxon>
        <taxon>Ploettnerulaceae</taxon>
        <taxon>Cadophora</taxon>
    </lineage>
</organism>
<dbReference type="EMBL" id="JAFJYH010000278">
    <property type="protein sequence ID" value="KAG4414174.1"/>
    <property type="molecule type" value="Genomic_DNA"/>
</dbReference>
<feature type="transmembrane region" description="Helical" evidence="1">
    <location>
        <begin position="75"/>
        <end position="92"/>
    </location>
</feature>
<feature type="transmembrane region" description="Helical" evidence="1">
    <location>
        <begin position="41"/>
        <end position="59"/>
    </location>
</feature>
<feature type="transmembrane region" description="Helical" evidence="1">
    <location>
        <begin position="151"/>
        <end position="173"/>
    </location>
</feature>
<dbReference type="Proteomes" id="UP000664132">
    <property type="component" value="Unassembled WGS sequence"/>
</dbReference>
<proteinExistence type="predicted"/>
<feature type="transmembrane region" description="Helical" evidence="1">
    <location>
        <begin position="248"/>
        <end position="268"/>
    </location>
</feature>